<dbReference type="InterPro" id="IPR029044">
    <property type="entry name" value="Nucleotide-diphossugar_trans"/>
</dbReference>
<sequence>MNKFKSKDICVLIPTKDRLHKIKNLLNSLSNQTLAVGRVIVIASGSDIRKDVLKFKDKLPIEYFFVSLLVKFAKEKWAFQS</sequence>
<dbReference type="CDD" id="cd00761">
    <property type="entry name" value="Glyco_tranf_GTA_type"/>
    <property type="match status" value="1"/>
</dbReference>
<accession>N1ULF3</accession>
<proteinExistence type="predicted"/>
<comment type="caution">
    <text evidence="1">The sequence shown here is derived from an EMBL/GenBank/DDBJ whole genome shotgun (WGS) entry which is preliminary data.</text>
</comment>
<dbReference type="Gene3D" id="3.90.550.10">
    <property type="entry name" value="Spore Coat Polysaccharide Biosynthesis Protein SpsA, Chain A"/>
    <property type="match status" value="1"/>
</dbReference>
<dbReference type="Proteomes" id="UP000012220">
    <property type="component" value="Unassembled WGS sequence"/>
</dbReference>
<dbReference type="BioCyc" id="LINT1085541:G11IQ-5337-MONOMER"/>
<dbReference type="SUPFAM" id="SSF53448">
    <property type="entry name" value="Nucleotide-diphospho-sugar transferases"/>
    <property type="match status" value="1"/>
</dbReference>
<name>N1ULF3_LEPIR</name>
<organism evidence="1 2">
    <name type="scientific">Leptospira interrogans serovar Australis str. 200703203</name>
    <dbReference type="NCBI Taxonomy" id="1085541"/>
    <lineage>
        <taxon>Bacteria</taxon>
        <taxon>Pseudomonadati</taxon>
        <taxon>Spirochaetota</taxon>
        <taxon>Spirochaetia</taxon>
        <taxon>Leptospirales</taxon>
        <taxon>Leptospiraceae</taxon>
        <taxon>Leptospira</taxon>
    </lineage>
</organism>
<evidence type="ECO:0000313" key="2">
    <source>
        <dbReference type="Proteomes" id="UP000012220"/>
    </source>
</evidence>
<dbReference type="EMBL" id="AHNY02000291">
    <property type="protein sequence ID" value="EMY22620.1"/>
    <property type="molecule type" value="Genomic_DNA"/>
</dbReference>
<evidence type="ECO:0000313" key="1">
    <source>
        <dbReference type="EMBL" id="EMY22620.1"/>
    </source>
</evidence>
<gene>
    <name evidence="1" type="ORF">LEP1GSC115_2135</name>
</gene>
<reference evidence="1 2" key="1">
    <citation type="submission" date="2013-02" db="EMBL/GenBank/DDBJ databases">
        <authorList>
            <person name="Harkins D.M."/>
            <person name="Durkin A.S."/>
            <person name="Brinkac L.M."/>
            <person name="Haft D.H."/>
            <person name="Selengut J.D."/>
            <person name="Sanka R."/>
            <person name="DePew J."/>
            <person name="Purushe J."/>
            <person name="Picardeau M."/>
            <person name="Werts C."/>
            <person name="Goarant C."/>
            <person name="Vinetz J.M."/>
            <person name="Sutton G.G."/>
            <person name="Nierman W.C."/>
            <person name="Fouts D.E."/>
        </authorList>
    </citation>
    <scope>NUCLEOTIDE SEQUENCE [LARGE SCALE GENOMIC DNA]</scope>
    <source>
        <strain evidence="1 2">200703203</strain>
    </source>
</reference>
<protein>
    <submittedName>
        <fullName evidence="1">Uncharacterized protein</fullName>
    </submittedName>
</protein>
<dbReference type="AlphaFoldDB" id="N1ULF3"/>